<evidence type="ECO:0000313" key="3">
    <source>
        <dbReference type="EMBL" id="SHI71923.1"/>
    </source>
</evidence>
<evidence type="ECO:0000256" key="1">
    <source>
        <dbReference type="ARBA" id="ARBA00023002"/>
    </source>
</evidence>
<gene>
    <name evidence="3" type="ORF">SAMN02745941_04241</name>
</gene>
<reference evidence="3 4" key="1">
    <citation type="submission" date="2016-11" db="EMBL/GenBank/DDBJ databases">
        <authorList>
            <person name="Jaros S."/>
            <person name="Januszkiewicz K."/>
            <person name="Wedrychowicz H."/>
        </authorList>
    </citation>
    <scope>NUCLEOTIDE SEQUENCE [LARGE SCALE GENOMIC DNA]</scope>
    <source>
        <strain evidence="3 4">DSM 6191</strain>
    </source>
</reference>
<dbReference type="GO" id="GO:0016491">
    <property type="term" value="F:oxidoreductase activity"/>
    <property type="evidence" value="ECO:0007669"/>
    <property type="project" value="UniProtKB-KW"/>
</dbReference>
<dbReference type="PRINTS" id="PR00368">
    <property type="entry name" value="FADPNR"/>
</dbReference>
<organism evidence="3 4">
    <name type="scientific">Clostridium intestinale DSM 6191</name>
    <dbReference type="NCBI Taxonomy" id="1121320"/>
    <lineage>
        <taxon>Bacteria</taxon>
        <taxon>Bacillati</taxon>
        <taxon>Bacillota</taxon>
        <taxon>Clostridia</taxon>
        <taxon>Eubacteriales</taxon>
        <taxon>Clostridiaceae</taxon>
        <taxon>Clostridium</taxon>
    </lineage>
</organism>
<dbReference type="InterPro" id="IPR023753">
    <property type="entry name" value="FAD/NAD-binding_dom"/>
</dbReference>
<name>A0A1M6DFM9_9CLOT</name>
<dbReference type="PRINTS" id="PR00469">
    <property type="entry name" value="PNDRDTASEII"/>
</dbReference>
<sequence>MAASYDLIVIGGGPSGMAAAIRAKEKGVKDILIIEREEDLGGALVPCIHNGFGKDVLGKEVTGPELIHFFISKLDEFNIEYKLSTIVIDFNSEGIITYMNPKEGICFIKAKSVIFATGSREKYTGKIHIATKNYTGIYTLGTVHRLINLQGYLPGKEVVIMDSSDISMIVARSLVVEGADVKAIIESSSEIKATQSKNKEIPKDFNIPILYNSVIKEVMGKERVSKVKILNKETNEYSEIDCDGLVLSVAWRSEIDLLKKARIKIEERSLTPLINEDLMTSQKGVFVCGTLINTKSLVKRSIETGYIAGEAAEKYIREYTSIYS</sequence>
<dbReference type="Pfam" id="PF07992">
    <property type="entry name" value="Pyr_redox_2"/>
    <property type="match status" value="1"/>
</dbReference>
<evidence type="ECO:0000313" key="4">
    <source>
        <dbReference type="Proteomes" id="UP000184241"/>
    </source>
</evidence>
<dbReference type="Proteomes" id="UP000184241">
    <property type="component" value="Unassembled WGS sequence"/>
</dbReference>
<dbReference type="SUPFAM" id="SSF51905">
    <property type="entry name" value="FAD/NAD(P)-binding domain"/>
    <property type="match status" value="1"/>
</dbReference>
<dbReference type="AlphaFoldDB" id="A0A1M6DFM9"/>
<dbReference type="Gene3D" id="3.50.50.60">
    <property type="entry name" value="FAD/NAD(P)-binding domain"/>
    <property type="match status" value="2"/>
</dbReference>
<dbReference type="PANTHER" id="PTHR42949:SF3">
    <property type="entry name" value="ANAEROBIC GLYCEROL-3-PHOSPHATE DEHYDROGENASE SUBUNIT B"/>
    <property type="match status" value="1"/>
</dbReference>
<dbReference type="InterPro" id="IPR036188">
    <property type="entry name" value="FAD/NAD-bd_sf"/>
</dbReference>
<feature type="domain" description="FAD/NAD(P)-binding" evidence="2">
    <location>
        <begin position="5"/>
        <end position="304"/>
    </location>
</feature>
<protein>
    <submittedName>
        <fullName evidence="3">Thioredoxin reductase</fullName>
    </submittedName>
</protein>
<proteinExistence type="predicted"/>
<accession>A0A1M6DFM9</accession>
<dbReference type="EMBL" id="FQXU01000018">
    <property type="protein sequence ID" value="SHI71923.1"/>
    <property type="molecule type" value="Genomic_DNA"/>
</dbReference>
<dbReference type="PANTHER" id="PTHR42949">
    <property type="entry name" value="ANAEROBIC GLYCEROL-3-PHOSPHATE DEHYDROGENASE SUBUNIT B"/>
    <property type="match status" value="1"/>
</dbReference>
<evidence type="ECO:0000259" key="2">
    <source>
        <dbReference type="Pfam" id="PF07992"/>
    </source>
</evidence>
<keyword evidence="1" id="KW-0560">Oxidoreductase</keyword>
<dbReference type="InterPro" id="IPR051691">
    <property type="entry name" value="Metab_Enz_Cyan_OpOx_G3PDH"/>
</dbReference>